<dbReference type="AlphaFoldDB" id="A0A9X6NA15"/>
<evidence type="ECO:0000313" key="2">
    <source>
        <dbReference type="Proteomes" id="UP000192578"/>
    </source>
</evidence>
<reference evidence="2" key="1">
    <citation type="submission" date="2017-01" db="EMBL/GenBank/DDBJ databases">
        <title>Comparative genomics of anhydrobiosis in the tardigrade Hypsibius dujardini.</title>
        <authorList>
            <person name="Yoshida Y."/>
            <person name="Koutsovoulos G."/>
            <person name="Laetsch D."/>
            <person name="Stevens L."/>
            <person name="Kumar S."/>
            <person name="Horikawa D."/>
            <person name="Ishino K."/>
            <person name="Komine S."/>
            <person name="Tomita M."/>
            <person name="Blaxter M."/>
            <person name="Arakawa K."/>
        </authorList>
    </citation>
    <scope>NUCLEOTIDE SEQUENCE [LARGE SCALE GENOMIC DNA]</scope>
    <source>
        <strain evidence="2">Z151</strain>
    </source>
</reference>
<evidence type="ECO:0000313" key="1">
    <source>
        <dbReference type="EMBL" id="OWA50655.1"/>
    </source>
</evidence>
<gene>
    <name evidence="1" type="ORF">BV898_15165</name>
</gene>
<keyword evidence="2" id="KW-1185">Reference proteome</keyword>
<organism evidence="1 2">
    <name type="scientific">Hypsibius exemplaris</name>
    <name type="common">Freshwater tardigrade</name>
    <dbReference type="NCBI Taxonomy" id="2072580"/>
    <lineage>
        <taxon>Eukaryota</taxon>
        <taxon>Metazoa</taxon>
        <taxon>Ecdysozoa</taxon>
        <taxon>Tardigrada</taxon>
        <taxon>Eutardigrada</taxon>
        <taxon>Parachela</taxon>
        <taxon>Hypsibioidea</taxon>
        <taxon>Hypsibiidae</taxon>
        <taxon>Hypsibius</taxon>
    </lineage>
</organism>
<proteinExistence type="predicted"/>
<accession>A0A9X6NA15</accession>
<sequence>GRFRTTMNILATSSPRHHAWPLDQKILEHDPYVDLHADIDAVSQTSGYDSWQLNKGLDEQSNFRKQSFEDSLDLQLGGSVLKYLWKNVLLKTPDTDGVFAKLFF</sequence>
<protein>
    <submittedName>
        <fullName evidence="1">Uncharacterized protein</fullName>
    </submittedName>
</protein>
<name>A0A9X6NA15_HYPEX</name>
<dbReference type="EMBL" id="MTYJ01000199">
    <property type="protein sequence ID" value="OWA50655.1"/>
    <property type="molecule type" value="Genomic_DNA"/>
</dbReference>
<comment type="caution">
    <text evidence="1">The sequence shown here is derived from an EMBL/GenBank/DDBJ whole genome shotgun (WGS) entry which is preliminary data.</text>
</comment>
<dbReference type="Proteomes" id="UP000192578">
    <property type="component" value="Unassembled WGS sequence"/>
</dbReference>
<feature type="non-terminal residue" evidence="1">
    <location>
        <position position="1"/>
    </location>
</feature>